<name>A0ABQ5R1W9_9ACTN</name>
<evidence type="ECO:0000256" key="1">
    <source>
        <dbReference type="ARBA" id="ARBA00022679"/>
    </source>
</evidence>
<proteinExistence type="predicted"/>
<accession>A0ABQ5R1W9</accession>
<keyword evidence="2" id="KW-0012">Acyltransferase</keyword>
<dbReference type="PANTHER" id="PTHR43877">
    <property type="entry name" value="AMINOALKYLPHOSPHONATE N-ACETYLTRANSFERASE-RELATED-RELATED"/>
    <property type="match status" value="1"/>
</dbReference>
<dbReference type="CDD" id="cd04301">
    <property type="entry name" value="NAT_SF"/>
    <property type="match status" value="1"/>
</dbReference>
<evidence type="ECO:0000259" key="3">
    <source>
        <dbReference type="PROSITE" id="PS51186"/>
    </source>
</evidence>
<dbReference type="PROSITE" id="PS51186">
    <property type="entry name" value="GNAT"/>
    <property type="match status" value="1"/>
</dbReference>
<dbReference type="Proteomes" id="UP001144280">
    <property type="component" value="Unassembled WGS sequence"/>
</dbReference>
<dbReference type="Gene3D" id="3.40.630.30">
    <property type="match status" value="1"/>
</dbReference>
<organism evidence="4 5">
    <name type="scientific">Phytohabitans aurantiacus</name>
    <dbReference type="NCBI Taxonomy" id="3016789"/>
    <lineage>
        <taxon>Bacteria</taxon>
        <taxon>Bacillati</taxon>
        <taxon>Actinomycetota</taxon>
        <taxon>Actinomycetes</taxon>
        <taxon>Micromonosporales</taxon>
        <taxon>Micromonosporaceae</taxon>
    </lineage>
</organism>
<dbReference type="PANTHER" id="PTHR43877:SF2">
    <property type="entry name" value="AMINOALKYLPHOSPHONATE N-ACETYLTRANSFERASE-RELATED"/>
    <property type="match status" value="1"/>
</dbReference>
<reference evidence="4" key="1">
    <citation type="submission" date="2022-12" db="EMBL/GenBank/DDBJ databases">
        <title>New Phytohabitans aurantiacus sp. RD004123 nov., an actinomycete isolated from soil.</title>
        <authorList>
            <person name="Triningsih D.W."/>
            <person name="Harunari E."/>
            <person name="Igarashi Y."/>
        </authorList>
    </citation>
    <scope>NUCLEOTIDE SEQUENCE</scope>
    <source>
        <strain evidence="4">RD004123</strain>
    </source>
</reference>
<dbReference type="Pfam" id="PF00583">
    <property type="entry name" value="Acetyltransf_1"/>
    <property type="match status" value="1"/>
</dbReference>
<dbReference type="RefSeq" id="WP_281901330.1">
    <property type="nucleotide sequence ID" value="NZ_BSDI01000036.1"/>
</dbReference>
<evidence type="ECO:0000256" key="2">
    <source>
        <dbReference type="ARBA" id="ARBA00023315"/>
    </source>
</evidence>
<dbReference type="EMBL" id="BSDI01000036">
    <property type="protein sequence ID" value="GLI00784.1"/>
    <property type="molecule type" value="Genomic_DNA"/>
</dbReference>
<keyword evidence="5" id="KW-1185">Reference proteome</keyword>
<keyword evidence="1" id="KW-0808">Transferase</keyword>
<dbReference type="InterPro" id="IPR000182">
    <property type="entry name" value="GNAT_dom"/>
</dbReference>
<feature type="domain" description="N-acetyltransferase" evidence="3">
    <location>
        <begin position="2"/>
        <end position="151"/>
    </location>
</feature>
<protein>
    <submittedName>
        <fullName evidence="4">N-acetyltransferase</fullName>
    </submittedName>
</protein>
<dbReference type="SUPFAM" id="SSF55729">
    <property type="entry name" value="Acyl-CoA N-acyltransferases (Nat)"/>
    <property type="match status" value="1"/>
</dbReference>
<evidence type="ECO:0000313" key="4">
    <source>
        <dbReference type="EMBL" id="GLI00784.1"/>
    </source>
</evidence>
<sequence length="151" mass="16778">MVNLRVLTADDWPLWRDARLAALTDAPHAFTSRLDDWDSGGERRWRQRLEMPGTYNVVAEIDGRPVGMASGVPGDDGVLELRSVWVSPAARGQRLGDRLIGAVEAWARQAGAAELRLAVIDGNEPAITLYRRHGFVEARPRADQRVMLKPL</sequence>
<dbReference type="InterPro" id="IPR016181">
    <property type="entry name" value="Acyl_CoA_acyltransferase"/>
</dbReference>
<gene>
    <name evidence="4" type="ORF">Pa4123_60600</name>
</gene>
<evidence type="ECO:0000313" key="5">
    <source>
        <dbReference type="Proteomes" id="UP001144280"/>
    </source>
</evidence>
<dbReference type="InterPro" id="IPR050832">
    <property type="entry name" value="Bact_Acetyltransf"/>
</dbReference>
<comment type="caution">
    <text evidence="4">The sequence shown here is derived from an EMBL/GenBank/DDBJ whole genome shotgun (WGS) entry which is preliminary data.</text>
</comment>